<organism evidence="15 16">
    <name type="scientific">Caerostris extrusa</name>
    <name type="common">Bark spider</name>
    <name type="synonym">Caerostris bankana</name>
    <dbReference type="NCBI Taxonomy" id="172846"/>
    <lineage>
        <taxon>Eukaryota</taxon>
        <taxon>Metazoa</taxon>
        <taxon>Ecdysozoa</taxon>
        <taxon>Arthropoda</taxon>
        <taxon>Chelicerata</taxon>
        <taxon>Arachnida</taxon>
        <taxon>Araneae</taxon>
        <taxon>Araneomorphae</taxon>
        <taxon>Entelegynae</taxon>
        <taxon>Araneoidea</taxon>
        <taxon>Araneidae</taxon>
        <taxon>Caerostris</taxon>
    </lineage>
</organism>
<evidence type="ECO:0000256" key="7">
    <source>
        <dbReference type="ARBA" id="ARBA00022989"/>
    </source>
</evidence>
<evidence type="ECO:0000256" key="9">
    <source>
        <dbReference type="ARBA" id="ARBA00023136"/>
    </source>
</evidence>
<evidence type="ECO:0000256" key="6">
    <source>
        <dbReference type="ARBA" id="ARBA00022692"/>
    </source>
</evidence>
<feature type="region of interest" description="Disordered" evidence="11">
    <location>
        <begin position="19"/>
        <end position="38"/>
    </location>
</feature>
<dbReference type="InterPro" id="IPR001717">
    <property type="entry name" value="Anion_exchange"/>
</dbReference>
<feature type="domain" description="Bicarbonate transporter-like transmembrane" evidence="13">
    <location>
        <begin position="769"/>
        <end position="805"/>
    </location>
</feature>
<dbReference type="SUPFAM" id="SSF55804">
    <property type="entry name" value="Phoshotransferase/anion transport protein"/>
    <property type="match status" value="1"/>
</dbReference>
<evidence type="ECO:0000256" key="10">
    <source>
        <dbReference type="ARBA" id="ARBA00049347"/>
    </source>
</evidence>
<protein>
    <submittedName>
        <fullName evidence="15">Anion exchange protein 2</fullName>
    </submittedName>
</protein>
<evidence type="ECO:0000259" key="13">
    <source>
        <dbReference type="Pfam" id="PF00955"/>
    </source>
</evidence>
<evidence type="ECO:0000256" key="1">
    <source>
        <dbReference type="ARBA" id="ARBA00004651"/>
    </source>
</evidence>
<comment type="subcellular location">
    <subcellularLocation>
        <location evidence="1">Cell membrane</location>
        <topology evidence="1">Multi-pass membrane protein</topology>
    </subcellularLocation>
</comment>
<keyword evidence="9 12" id="KW-0472">Membrane</keyword>
<evidence type="ECO:0000256" key="4">
    <source>
        <dbReference type="ARBA" id="ARBA00022475"/>
    </source>
</evidence>
<dbReference type="PANTHER" id="PTHR11453">
    <property type="entry name" value="ANION EXCHANGE PROTEIN"/>
    <property type="match status" value="1"/>
</dbReference>
<dbReference type="GO" id="GO:0015701">
    <property type="term" value="P:bicarbonate transport"/>
    <property type="evidence" value="ECO:0007669"/>
    <property type="project" value="TreeGrafter"/>
</dbReference>
<comment type="caution">
    <text evidence="15">The sequence shown here is derived from an EMBL/GenBank/DDBJ whole genome shotgun (WGS) entry which is preliminary data.</text>
</comment>
<evidence type="ECO:0000256" key="12">
    <source>
        <dbReference type="SAM" id="Phobius"/>
    </source>
</evidence>
<keyword evidence="8" id="KW-0406">Ion transport</keyword>
<feature type="transmembrane region" description="Helical" evidence="12">
    <location>
        <begin position="605"/>
        <end position="624"/>
    </location>
</feature>
<evidence type="ECO:0000256" key="3">
    <source>
        <dbReference type="ARBA" id="ARBA00022448"/>
    </source>
</evidence>
<feature type="region of interest" description="Disordered" evidence="11">
    <location>
        <begin position="179"/>
        <end position="208"/>
    </location>
</feature>
<proteinExistence type="inferred from homology"/>
<feature type="transmembrane region" description="Helical" evidence="12">
    <location>
        <begin position="636"/>
        <end position="657"/>
    </location>
</feature>
<dbReference type="InterPro" id="IPR013769">
    <property type="entry name" value="Band3_cytoplasmic_dom"/>
</dbReference>
<feature type="compositionally biased region" description="Basic residues" evidence="11">
    <location>
        <begin position="247"/>
        <end position="258"/>
    </location>
</feature>
<dbReference type="PRINTS" id="PR00165">
    <property type="entry name" value="ANIONEXCHNGR"/>
</dbReference>
<dbReference type="GO" id="GO:0005886">
    <property type="term" value="C:plasma membrane"/>
    <property type="evidence" value="ECO:0007669"/>
    <property type="project" value="UniProtKB-SubCell"/>
</dbReference>
<evidence type="ECO:0000256" key="2">
    <source>
        <dbReference type="ARBA" id="ARBA00010993"/>
    </source>
</evidence>
<keyword evidence="6 12" id="KW-0812">Transmembrane</keyword>
<evidence type="ECO:0000313" key="15">
    <source>
        <dbReference type="EMBL" id="GIY32728.1"/>
    </source>
</evidence>
<evidence type="ECO:0000259" key="14">
    <source>
        <dbReference type="Pfam" id="PF07565"/>
    </source>
</evidence>
<gene>
    <name evidence="15" type="primary">Slc4a2</name>
    <name evidence="15" type="ORF">CEXT_159271</name>
</gene>
<feature type="domain" description="Bicarbonate transporter-like transmembrane" evidence="13">
    <location>
        <begin position="806"/>
        <end position="981"/>
    </location>
</feature>
<comment type="catalytic activity">
    <reaction evidence="10">
        <text>hydrogencarbonate(in) + chloride(out) = hydrogencarbonate(out) + chloride(in)</text>
        <dbReference type="Rhea" id="RHEA:72363"/>
        <dbReference type="ChEBI" id="CHEBI:17544"/>
        <dbReference type="ChEBI" id="CHEBI:17996"/>
    </reaction>
</comment>
<sequence length="981" mass="112105">MIRSQTQWIEENQKMIGTKAEENQAWTKTKSKQKNKNDWDDIGDLDEEMEEIFHPASDHFSIADLTSDKPVEASPHFDEIDYDLHRRESFQYHQPLRKLYHKHRKSSYKRSGRGIKKDDEKVQFYVGSLPSLENSAALTLTLNDTLKGKVPLKSSLRGPTNISLSGRLSVKTNHLTFQPFQSPTIEPRISEEETTLQDEPTESTQKKTVEETAAEIVESMKHKVKFLLGEESREDLQKSSTESSRMNRYKQSRRHSVKRRHHGFNIIDAKSYNTVLEPEEAETLQTCDIDDMASESSFDDPKGMRRHRVKDIKDKNGTSTFELHELKEYELTDSVEWRQTARWIKYEEDVELGPDKWGKPHVPPLSFRSLLKLRQCLDSGGVLLDLEEKDVMSISKKLHVNEKLLPALRRNSSGYGNLNLLSHDKNSRSPMFLKSLKSKQENETVHSENNEESSIPPETVILMPSDNNINNVEVIPASKRKSVAYEKTLEQNIQGIQRRIPIKVRFLFVLLGPSESSLDYHEIGRSIGALMSNENFHTAARKSLVPPRRLKEEPSKEEPDKPVYDPLHRTGKIFSGFVQDIKNRYPWYLSDFFRWSESAMLCKHYFYLFFASVSGAVAFGGLLADKTGNNIGVSETLIGTSISGVIFSLFRQPLIIIGTTAPLVLIDETLYKFQESFASHFLVIRTWMGIWVAVISILMVAAEGSVLVKFFSRFMQEIYATIISLIFIAEAFTKLTSILLIIHFSLPIAMKLSVIVPTLLILKLHTRPVPQPNTALLSMILMIGTFYIAYFLRHFRNSKFLGRSVVPEGFNPSTDRSWGLVQLPITLWEVALAAVWRSSDIYFTIYGNTNLRLIISKKQLKKGSGFHLDMVMVGVLNMLNGFIGCPWQCAAAVRSITHTSSLVVLSKTHAPGETPRIIEVKEQRFFSMFMSPVLRQVPQATLFGVFLYMGVSALSGIHLYERFLLIFMPTKHHPEFNFVRR</sequence>
<feature type="compositionally biased region" description="Basic and acidic residues" evidence="11">
    <location>
        <begin position="549"/>
        <end position="562"/>
    </location>
</feature>
<dbReference type="GO" id="GO:0050801">
    <property type="term" value="P:monoatomic ion homeostasis"/>
    <property type="evidence" value="ECO:0007669"/>
    <property type="project" value="TreeGrafter"/>
</dbReference>
<dbReference type="Gene3D" id="3.40.930.10">
    <property type="entry name" value="Mannitol-specific EII, Chain A"/>
    <property type="match status" value="1"/>
</dbReference>
<dbReference type="Pfam" id="PF07565">
    <property type="entry name" value="Band_3_cyto"/>
    <property type="match status" value="1"/>
</dbReference>
<dbReference type="Pfam" id="PF00955">
    <property type="entry name" value="HCO3_cotransp"/>
    <property type="match status" value="3"/>
</dbReference>
<dbReference type="Proteomes" id="UP001054945">
    <property type="component" value="Unassembled WGS sequence"/>
</dbReference>
<feature type="transmembrane region" description="Helical" evidence="12">
    <location>
        <begin position="940"/>
        <end position="960"/>
    </location>
</feature>
<evidence type="ECO:0000256" key="11">
    <source>
        <dbReference type="SAM" id="MobiDB-lite"/>
    </source>
</evidence>
<dbReference type="PANTHER" id="PTHR11453:SF47">
    <property type="entry name" value="ANION EXCHANGE PROTEIN"/>
    <property type="match status" value="1"/>
</dbReference>
<keyword evidence="16" id="KW-1185">Reference proteome</keyword>
<keyword evidence="3" id="KW-0813">Transport</keyword>
<feature type="transmembrane region" description="Helical" evidence="12">
    <location>
        <begin position="714"/>
        <end position="732"/>
    </location>
</feature>
<feature type="compositionally biased region" description="Acidic residues" evidence="11">
    <location>
        <begin position="192"/>
        <end position="201"/>
    </location>
</feature>
<feature type="transmembrane region" description="Helical" evidence="12">
    <location>
        <begin position="677"/>
        <end position="702"/>
    </location>
</feature>
<feature type="region of interest" description="Disordered" evidence="11">
    <location>
        <begin position="542"/>
        <end position="562"/>
    </location>
</feature>
<dbReference type="EMBL" id="BPLR01009537">
    <property type="protein sequence ID" value="GIY32728.1"/>
    <property type="molecule type" value="Genomic_DNA"/>
</dbReference>
<feature type="region of interest" description="Disordered" evidence="11">
    <location>
        <begin position="231"/>
        <end position="258"/>
    </location>
</feature>
<keyword evidence="7 12" id="KW-1133">Transmembrane helix</keyword>
<dbReference type="GO" id="GO:0008509">
    <property type="term" value="F:monoatomic anion transmembrane transporter activity"/>
    <property type="evidence" value="ECO:0007669"/>
    <property type="project" value="InterPro"/>
</dbReference>
<comment type="similarity">
    <text evidence="2">Belongs to the anion exchanger (TC 2.A.31) family.</text>
</comment>
<feature type="domain" description="Bicarbonate transporter-like transmembrane" evidence="13">
    <location>
        <begin position="572"/>
        <end position="739"/>
    </location>
</feature>
<keyword evidence="5" id="KW-0039">Anion exchange</keyword>
<keyword evidence="4" id="KW-1003">Cell membrane</keyword>
<evidence type="ECO:0000256" key="5">
    <source>
        <dbReference type="ARBA" id="ARBA00022681"/>
    </source>
</evidence>
<feature type="domain" description="Band 3 cytoplasmic" evidence="14">
    <location>
        <begin position="322"/>
        <end position="441"/>
    </location>
</feature>
<feature type="transmembrane region" description="Helical" evidence="12">
    <location>
        <begin position="774"/>
        <end position="792"/>
    </location>
</feature>
<reference evidence="15 16" key="1">
    <citation type="submission" date="2021-06" db="EMBL/GenBank/DDBJ databases">
        <title>Caerostris extrusa draft genome.</title>
        <authorList>
            <person name="Kono N."/>
            <person name="Arakawa K."/>
        </authorList>
    </citation>
    <scope>NUCLEOTIDE SEQUENCE [LARGE SCALE GENOMIC DNA]</scope>
</reference>
<dbReference type="GO" id="GO:0005452">
    <property type="term" value="F:solute:inorganic anion antiporter activity"/>
    <property type="evidence" value="ECO:0007669"/>
    <property type="project" value="InterPro"/>
</dbReference>
<evidence type="ECO:0000256" key="8">
    <source>
        <dbReference type="ARBA" id="ARBA00023065"/>
    </source>
</evidence>
<dbReference type="AlphaFoldDB" id="A0AAV4SEE9"/>
<dbReference type="InterPro" id="IPR003020">
    <property type="entry name" value="HCO3_transpt_euk"/>
</dbReference>
<dbReference type="Gene3D" id="1.10.287.570">
    <property type="entry name" value="Helical hairpin bin"/>
    <property type="match status" value="1"/>
</dbReference>
<dbReference type="InterPro" id="IPR011531">
    <property type="entry name" value="HCO3_transpt-like_TM_dom"/>
</dbReference>
<accession>A0AAV4SEE9</accession>
<dbReference type="InterPro" id="IPR016152">
    <property type="entry name" value="PTrfase/Anion_transptr"/>
</dbReference>
<name>A0AAV4SEE9_CAEEX</name>
<evidence type="ECO:0000313" key="16">
    <source>
        <dbReference type="Proteomes" id="UP001054945"/>
    </source>
</evidence>